<feature type="signal peptide" evidence="2">
    <location>
        <begin position="1"/>
        <end position="20"/>
    </location>
</feature>
<dbReference type="Pfam" id="PF14534">
    <property type="entry name" value="DUF4440"/>
    <property type="match status" value="1"/>
</dbReference>
<proteinExistence type="predicted"/>
<feature type="chain" id="PRO_5022757226" evidence="2">
    <location>
        <begin position="21"/>
        <end position="166"/>
    </location>
</feature>
<accession>A0A560K6H9</accession>
<evidence type="ECO:0000256" key="2">
    <source>
        <dbReference type="SAM" id="SignalP"/>
    </source>
</evidence>
<organism evidence="4 5">
    <name type="scientific">Bradyrhizobium sacchari</name>
    <dbReference type="NCBI Taxonomy" id="1399419"/>
    <lineage>
        <taxon>Bacteria</taxon>
        <taxon>Pseudomonadati</taxon>
        <taxon>Pseudomonadota</taxon>
        <taxon>Alphaproteobacteria</taxon>
        <taxon>Hyphomicrobiales</taxon>
        <taxon>Nitrobacteraceae</taxon>
        <taxon>Bradyrhizobium</taxon>
    </lineage>
</organism>
<evidence type="ECO:0000256" key="1">
    <source>
        <dbReference type="SAM" id="MobiDB-lite"/>
    </source>
</evidence>
<gene>
    <name evidence="4" type="ORF">FBZ95_103662</name>
</gene>
<dbReference type="Gene3D" id="3.10.450.50">
    <property type="match status" value="1"/>
</dbReference>
<dbReference type="SUPFAM" id="SSF54427">
    <property type="entry name" value="NTF2-like"/>
    <property type="match status" value="1"/>
</dbReference>
<name>A0A560K6H9_9BRAD</name>
<evidence type="ECO:0000259" key="3">
    <source>
        <dbReference type="Pfam" id="PF14534"/>
    </source>
</evidence>
<evidence type="ECO:0000313" key="5">
    <source>
        <dbReference type="Proteomes" id="UP000315914"/>
    </source>
</evidence>
<protein>
    <submittedName>
        <fullName evidence="4">Uncharacterized protein DUF4440</fullName>
    </submittedName>
</protein>
<sequence>MRAFGAVCFSLLLSAVPATAADQNLKEEIGKIASAYEQHFGKQDAAAITSLYTKNYLRVTQNGIEPDNTKFYEDAFKAGLNRLEVKVTDVQPLSENMALSTGEAHITGKSEKGDPLEMNAVWTALDVRENGQWKIRMLTSAPKAPPPQPQQAGTTATTTGNAPSGK</sequence>
<keyword evidence="2" id="KW-0732">Signal</keyword>
<dbReference type="InterPro" id="IPR032710">
    <property type="entry name" value="NTF2-like_dom_sf"/>
</dbReference>
<dbReference type="Proteomes" id="UP000315914">
    <property type="component" value="Unassembled WGS sequence"/>
</dbReference>
<dbReference type="InterPro" id="IPR027843">
    <property type="entry name" value="DUF4440"/>
</dbReference>
<dbReference type="EMBL" id="VITW01000003">
    <property type="protein sequence ID" value="TWB78816.1"/>
    <property type="molecule type" value="Genomic_DNA"/>
</dbReference>
<dbReference type="AlphaFoldDB" id="A0A560K6H9"/>
<feature type="domain" description="DUF4440" evidence="3">
    <location>
        <begin position="31"/>
        <end position="135"/>
    </location>
</feature>
<dbReference type="RefSeq" id="WP_080137073.1">
    <property type="nucleotide sequence ID" value="NZ_LWIG01000014.1"/>
</dbReference>
<reference evidence="4 5" key="1">
    <citation type="submission" date="2019-06" db="EMBL/GenBank/DDBJ databases">
        <title>Genomic Encyclopedia of Type Strains, Phase IV (KMG-V): Genome sequencing to study the core and pangenomes of soil and plant-associated prokaryotes.</title>
        <authorList>
            <person name="Whitman W."/>
        </authorList>
    </citation>
    <scope>NUCLEOTIDE SEQUENCE [LARGE SCALE GENOMIC DNA]</scope>
    <source>
        <strain evidence="4 5">BR 10556</strain>
    </source>
</reference>
<feature type="region of interest" description="Disordered" evidence="1">
    <location>
        <begin position="139"/>
        <end position="166"/>
    </location>
</feature>
<evidence type="ECO:0000313" key="4">
    <source>
        <dbReference type="EMBL" id="TWB78816.1"/>
    </source>
</evidence>
<dbReference type="OrthoDB" id="8252732at2"/>
<keyword evidence="5" id="KW-1185">Reference proteome</keyword>
<feature type="compositionally biased region" description="Low complexity" evidence="1">
    <location>
        <begin position="150"/>
        <end position="166"/>
    </location>
</feature>
<comment type="caution">
    <text evidence="4">The sequence shown here is derived from an EMBL/GenBank/DDBJ whole genome shotgun (WGS) entry which is preliminary data.</text>
</comment>